<evidence type="ECO:0000313" key="4">
    <source>
        <dbReference type="Proteomes" id="UP000621500"/>
    </source>
</evidence>
<dbReference type="InterPro" id="IPR024473">
    <property type="entry name" value="Transposases_IS4_N"/>
</dbReference>
<evidence type="ECO:0000313" key="3">
    <source>
        <dbReference type="EMBL" id="GIH00678.1"/>
    </source>
</evidence>
<dbReference type="RefSeq" id="WP_372441611.1">
    <property type="nucleotide sequence ID" value="NZ_BAAAZQ010000029.1"/>
</dbReference>
<gene>
    <name evidence="3" type="ORF">Pma05_72500</name>
</gene>
<comment type="caution">
    <text evidence="3">The sequence shown here is derived from an EMBL/GenBank/DDBJ whole genome shotgun (WGS) entry which is preliminary data.</text>
</comment>
<name>A0ABQ4F1D7_9ACTN</name>
<protein>
    <recommendedName>
        <fullName evidence="2">Transposase IS4 N-terminal domain-containing protein</fullName>
    </recommendedName>
</protein>
<evidence type="ECO:0000256" key="1">
    <source>
        <dbReference type="SAM" id="MobiDB-lite"/>
    </source>
</evidence>
<organism evidence="3 4">
    <name type="scientific">Plantactinospora mayteni</name>
    <dbReference type="NCBI Taxonomy" id="566021"/>
    <lineage>
        <taxon>Bacteria</taxon>
        <taxon>Bacillati</taxon>
        <taxon>Actinomycetota</taxon>
        <taxon>Actinomycetes</taxon>
        <taxon>Micromonosporales</taxon>
        <taxon>Micromonosporaceae</taxon>
        <taxon>Plantactinospora</taxon>
    </lineage>
</organism>
<dbReference type="Pfam" id="PF13006">
    <property type="entry name" value="Nterm_IS4"/>
    <property type="match status" value="1"/>
</dbReference>
<keyword evidence="4" id="KW-1185">Reference proteome</keyword>
<feature type="domain" description="Transposase IS4 N-terminal" evidence="2">
    <location>
        <begin position="31"/>
        <end position="76"/>
    </location>
</feature>
<sequence length="122" mass="13244">MRGCGFFWPRTTYAAADEARSYVNRVAAPALGAVAELVPSDLVDEVISECGRGDQRIRSLPNRVTLYFVLALWLCDSGRGREYGAAAEVPQPRREPRPGCPTGSFVLSGATTRDLHLPAQPP</sequence>
<dbReference type="EMBL" id="BONX01000056">
    <property type="protein sequence ID" value="GIH00678.1"/>
    <property type="molecule type" value="Genomic_DNA"/>
</dbReference>
<proteinExistence type="predicted"/>
<reference evidence="3 4" key="1">
    <citation type="submission" date="2021-01" db="EMBL/GenBank/DDBJ databases">
        <title>Whole genome shotgun sequence of Plantactinospora mayteni NBRC 109088.</title>
        <authorList>
            <person name="Komaki H."/>
            <person name="Tamura T."/>
        </authorList>
    </citation>
    <scope>NUCLEOTIDE SEQUENCE [LARGE SCALE GENOMIC DNA]</scope>
    <source>
        <strain evidence="3 4">NBRC 109088</strain>
    </source>
</reference>
<feature type="region of interest" description="Disordered" evidence="1">
    <location>
        <begin position="85"/>
        <end position="122"/>
    </location>
</feature>
<evidence type="ECO:0000259" key="2">
    <source>
        <dbReference type="Pfam" id="PF13006"/>
    </source>
</evidence>
<accession>A0ABQ4F1D7</accession>
<dbReference type="Proteomes" id="UP000621500">
    <property type="component" value="Unassembled WGS sequence"/>
</dbReference>